<organism evidence="1 2">
    <name type="scientific">Tetrapyrgos nigripes</name>
    <dbReference type="NCBI Taxonomy" id="182062"/>
    <lineage>
        <taxon>Eukaryota</taxon>
        <taxon>Fungi</taxon>
        <taxon>Dikarya</taxon>
        <taxon>Basidiomycota</taxon>
        <taxon>Agaricomycotina</taxon>
        <taxon>Agaricomycetes</taxon>
        <taxon>Agaricomycetidae</taxon>
        <taxon>Agaricales</taxon>
        <taxon>Marasmiineae</taxon>
        <taxon>Marasmiaceae</taxon>
        <taxon>Tetrapyrgos</taxon>
    </lineage>
</organism>
<evidence type="ECO:0000313" key="2">
    <source>
        <dbReference type="Proteomes" id="UP000559256"/>
    </source>
</evidence>
<dbReference type="AlphaFoldDB" id="A0A8H5FIU3"/>
<accession>A0A8H5FIU3</accession>
<dbReference type="Proteomes" id="UP000559256">
    <property type="component" value="Unassembled WGS sequence"/>
</dbReference>
<sequence length="428" mass="47062">MDSPVLFEVQTVHSEASAPPTGTHRGHLRQSVLGSWPLPSIMENAHTGHPTASGFLLEDWIDTTTTGMANDASASSASYSQAGQASWGFHLPQNPKSGANGYSLKAAIPQMPDGNANQGVLQSDSFYLDGQKTNENAAQPQAVLTWDEQTAKSLTLSTAFQEVPTSPNLPRPDIILVSSDRVVFYVDQQILLKHSNNCFGGLLPLTAKGKAERVRQLADVSSSDLNIILHLLYNLDPTQYQTPLTSIISAIDHLPKYGYIPKSLLTSRSFLYKVLLFYTPLYPLRLYLLCGKHDLYELAVAVSSNTLSTDLSSLTDDDAERMGSVYLGRLFRLHRSRIATLKASLMPPPALHNPTKECGFENQRVLSSAWMMATAYLLWSAKPDTSTSAIRGVFNSMTKHITCRDCCKGRDDRINKIVINWSLSKCTI</sequence>
<evidence type="ECO:0008006" key="3">
    <source>
        <dbReference type="Google" id="ProtNLM"/>
    </source>
</evidence>
<proteinExistence type="predicted"/>
<reference evidence="1 2" key="1">
    <citation type="journal article" date="2020" name="ISME J.">
        <title>Uncovering the hidden diversity of litter-decomposition mechanisms in mushroom-forming fungi.</title>
        <authorList>
            <person name="Floudas D."/>
            <person name="Bentzer J."/>
            <person name="Ahren D."/>
            <person name="Johansson T."/>
            <person name="Persson P."/>
            <person name="Tunlid A."/>
        </authorList>
    </citation>
    <scope>NUCLEOTIDE SEQUENCE [LARGE SCALE GENOMIC DNA]</scope>
    <source>
        <strain evidence="1 2">CBS 291.85</strain>
    </source>
</reference>
<dbReference type="EMBL" id="JAACJM010000202">
    <property type="protein sequence ID" value="KAF5337993.1"/>
    <property type="molecule type" value="Genomic_DNA"/>
</dbReference>
<comment type="caution">
    <text evidence="1">The sequence shown here is derived from an EMBL/GenBank/DDBJ whole genome shotgun (WGS) entry which is preliminary data.</text>
</comment>
<keyword evidence="2" id="KW-1185">Reference proteome</keyword>
<name>A0A8H5FIU3_9AGAR</name>
<protein>
    <recommendedName>
        <fullName evidence="3">BTB domain-containing protein</fullName>
    </recommendedName>
</protein>
<gene>
    <name evidence="1" type="ORF">D9758_014333</name>
</gene>
<dbReference type="OrthoDB" id="3265815at2759"/>
<evidence type="ECO:0000313" key="1">
    <source>
        <dbReference type="EMBL" id="KAF5337993.1"/>
    </source>
</evidence>